<dbReference type="KEGG" id="pde:Pden_0447"/>
<organism evidence="2 3">
    <name type="scientific">Paracoccus denitrificans (strain Pd 1222)</name>
    <dbReference type="NCBI Taxonomy" id="318586"/>
    <lineage>
        <taxon>Bacteria</taxon>
        <taxon>Pseudomonadati</taxon>
        <taxon>Pseudomonadota</taxon>
        <taxon>Alphaproteobacteria</taxon>
        <taxon>Rhodobacterales</taxon>
        <taxon>Paracoccaceae</taxon>
        <taxon>Paracoccus</taxon>
    </lineage>
</organism>
<dbReference type="EMBL" id="CP000489">
    <property type="protein sequence ID" value="ABL68561.1"/>
    <property type="molecule type" value="Genomic_DNA"/>
</dbReference>
<evidence type="ECO:0000259" key="1">
    <source>
        <dbReference type="PROSITE" id="PS50878"/>
    </source>
</evidence>
<reference evidence="3" key="1">
    <citation type="submission" date="2006-12" db="EMBL/GenBank/DDBJ databases">
        <title>Complete sequence of chromosome 1 of Paracoccus denitrificans PD1222.</title>
        <authorList>
            <person name="Copeland A."/>
            <person name="Lucas S."/>
            <person name="Lapidus A."/>
            <person name="Barry K."/>
            <person name="Detter J.C."/>
            <person name="Glavina del Rio T."/>
            <person name="Hammon N."/>
            <person name="Israni S."/>
            <person name="Dalin E."/>
            <person name="Tice H."/>
            <person name="Pitluck S."/>
            <person name="Munk A.C."/>
            <person name="Brettin T."/>
            <person name="Bruce D."/>
            <person name="Han C."/>
            <person name="Tapia R."/>
            <person name="Gilna P."/>
            <person name="Schmutz J."/>
            <person name="Larimer F."/>
            <person name="Land M."/>
            <person name="Hauser L."/>
            <person name="Kyrpides N."/>
            <person name="Lykidis A."/>
            <person name="Spiro S."/>
            <person name="Richardson D.J."/>
            <person name="Moir J.W.B."/>
            <person name="Ferguson S.J."/>
            <person name="van Spanning R.J.M."/>
            <person name="Richardson P."/>
        </authorList>
    </citation>
    <scope>NUCLEOTIDE SEQUENCE [LARGE SCALE GENOMIC DNA]</scope>
    <source>
        <strain evidence="3">Pd 1222</strain>
    </source>
</reference>
<keyword evidence="3" id="KW-1185">Reference proteome</keyword>
<dbReference type="GeneID" id="93451673"/>
<feature type="domain" description="Reverse transcriptase" evidence="1">
    <location>
        <begin position="48"/>
        <end position="374"/>
    </location>
</feature>
<dbReference type="PROSITE" id="PS50878">
    <property type="entry name" value="RT_POL"/>
    <property type="match status" value="1"/>
</dbReference>
<dbReference type="AlphaFoldDB" id="A1AZ67"/>
<gene>
    <name evidence="2" type="ordered locus">Pden_0447</name>
</gene>
<dbReference type="OrthoDB" id="7591813at2"/>
<name>A1AZ67_PARDP</name>
<evidence type="ECO:0000313" key="2">
    <source>
        <dbReference type="EMBL" id="ABL68561.1"/>
    </source>
</evidence>
<dbReference type="RefSeq" id="WP_011746794.1">
    <property type="nucleotide sequence ID" value="NC_008686.1"/>
</dbReference>
<protein>
    <recommendedName>
        <fullName evidence="1">Reverse transcriptase domain-containing protein</fullName>
    </recommendedName>
</protein>
<proteinExistence type="predicted"/>
<accession>A1AZ67</accession>
<dbReference type="EnsemblBacteria" id="ABL68561">
    <property type="protein sequence ID" value="ABL68561"/>
    <property type="gene ID" value="Pden_0447"/>
</dbReference>
<dbReference type="InterPro" id="IPR000477">
    <property type="entry name" value="RT_dom"/>
</dbReference>
<dbReference type="HOGENOM" id="CLU_287551_0_0_5"/>
<dbReference type="CDD" id="cd01646">
    <property type="entry name" value="RT_Bac_retron_I"/>
    <property type="match status" value="1"/>
</dbReference>
<dbReference type="eggNOG" id="COG3344">
    <property type="taxonomic scope" value="Bacteria"/>
</dbReference>
<evidence type="ECO:0000313" key="3">
    <source>
        <dbReference type="Proteomes" id="UP000000361"/>
    </source>
</evidence>
<dbReference type="Proteomes" id="UP000000361">
    <property type="component" value="Chromosome 1"/>
</dbReference>
<dbReference type="STRING" id="318586.Pden_0447"/>
<sequence>MTWFNLLLMPENLLWAWRKARRCYRMADGLFDQAEIAAFELNLEAELTAIRHDFETGNWRNRPIRLVPQPKKPDKEGKPRLRQYFEISVRDQVAWIALVNVLGPELDQRMPAWSYGNRLYRAAWYEEETAEGQNSKLNIGPYRHSAGYLYRHFKHSWPLFRRHISLTARKMVGKSIEEDDLDAGERLALEQGDELAYFHPTFWNRPASGDNTLYAASLDLSKFYPSVQVSAIQRGFDTLVEGFSDEPRLSALLSAMLRFEVDDGGLDQALKAKVDPIAPVGSFDGIPTGLFVGGFLANVAMLPIDREVEKLLLQHRNIAHFRFVDDHEFLAYDFDRLLEWMTEYAHLLARHGIGVEIEREKYSPAELKWLLHPDETVEPKKLSELRSVAIAAASVDGRKPTQLMTRTLAQVSMLAATDFDLLTDAGRSQRLEQLEWLLLANIPDNEIRGDTRMAFAAARIANLTPALFRPNEELLLEHRRLKALTRGKAPADLEPAMVKPFLDRIAELEKTEQENWAALVKRHFGLLFEAFATHPDKVRLFTRLLDYCRVTGHNGFDRMRRWMDDHTDDDHKFLQSYLGAMALHVLARHVLTASVALSQPDLLHRERGAARAFLENLVRADLEAFVPRASEAVRLQQFQWNARRAFEAALMLGATEIAMTDATLSNEMLVRAIGPEKAAAPGFVVLFEMTGVPLGVWFHWLFTTTGAHPMQPPVYWATAAKSYEPSRPEDWNGLRRYPRLLPPAAWKRLAEDPFLLKSDDEGWLLDAARTQPDRFAGLPNIAPVIADVRARVGNSRATLSLVEWTEKTAVMDSSDPRRSEWTALEIVRQILEPIFEPEGPDIDYLDRLHPEDVGIPFEWLPADWRALPEATDAGDKITWEAWQSLTRRSRVAHSPGMRDYRYHEVLVSVDDRAWPRRLRALGQILWGILRQSFVLPAAWNIRGQERSLIEIVAHDIERLTISSFTISILRACLLPRSRETSMLTQFPMLFGNAKGQSADDTEFDQLIDSPDALLAQIKQAQDVLQKSQMTVLEHKPRQLIPVRLRQMGAFIDGMPSEEELGL</sequence>